<proteinExistence type="predicted"/>
<evidence type="ECO:0008006" key="4">
    <source>
        <dbReference type="Google" id="ProtNLM"/>
    </source>
</evidence>
<evidence type="ECO:0000313" key="2">
    <source>
        <dbReference type="EMBL" id="SFI29613.1"/>
    </source>
</evidence>
<evidence type="ECO:0000256" key="1">
    <source>
        <dbReference type="SAM" id="SignalP"/>
    </source>
</evidence>
<protein>
    <recommendedName>
        <fullName evidence="4">Neutral/alkaline non-lysosomal ceramidase, N-terminal</fullName>
    </recommendedName>
</protein>
<keyword evidence="3" id="KW-1185">Reference proteome</keyword>
<dbReference type="EMBL" id="FOQD01000007">
    <property type="protein sequence ID" value="SFI29613.1"/>
    <property type="molecule type" value="Genomic_DNA"/>
</dbReference>
<dbReference type="Proteomes" id="UP000199518">
    <property type="component" value="Unassembled WGS sequence"/>
</dbReference>
<dbReference type="STRING" id="1576369.SAMN05421753_107216"/>
<feature type="signal peptide" evidence="1">
    <location>
        <begin position="1"/>
        <end position="29"/>
    </location>
</feature>
<gene>
    <name evidence="2" type="ORF">SAMN05421753_107216</name>
</gene>
<keyword evidence="1" id="KW-0732">Signal</keyword>
<feature type="chain" id="PRO_5011566729" description="Neutral/alkaline non-lysosomal ceramidase, N-terminal" evidence="1">
    <location>
        <begin position="30"/>
        <end position="477"/>
    </location>
</feature>
<accession>A0A1I3H1T3</accession>
<dbReference type="AlphaFoldDB" id="A0A1I3H1T3"/>
<name>A0A1I3H1T3_9PLAN</name>
<sequence length="477" mass="51976">MNTQPHQRRSFAWPLAVLLLLLICQCASAGELRIGKGLVDITPPLGTPMLTPMSRPFVKLSEEAHDPLCVRAIVIECDGRKVAIAACDVTSIPNHMYDTARAMIVAETKIDADAIMISATHTHTAPQIRERYLGKVDEEAKQKALAYIELLPRKMAEAISIANSNLEPAVGLAGIGFEDTISFNRRFVMKDGSVLTNPGKNDPALHEQIVRAAGPTDPEVGVVYFESPEKLPLATLVNFSLHLDTDGGSAPTADFAGTLHEILRTARGSDMLSLFAIGAAGNINHYNLLDPKNPRRAKGHEESARIGSVLAAAVLRTFPTLQPLDCSTLRYGRKMVEIDFPREKGANMAAQHNNSAKFFDGEVDVYNEAGRQWFEAEVQVIALGPELAWVGLPGEMFVEFGLAIKNASPYRYTMIHELSNRSIGYVPNMRAYPEGAYEGLATRCAAGSGEQLVDAATRLLIELKHQKANPDVANLKQ</sequence>
<evidence type="ECO:0000313" key="3">
    <source>
        <dbReference type="Proteomes" id="UP000199518"/>
    </source>
</evidence>
<reference evidence="3" key="1">
    <citation type="submission" date="2016-10" db="EMBL/GenBank/DDBJ databases">
        <authorList>
            <person name="Varghese N."/>
            <person name="Submissions S."/>
        </authorList>
    </citation>
    <scope>NUCLEOTIDE SEQUENCE [LARGE SCALE GENOMIC DNA]</scope>
    <source>
        <strain evidence="3">DSM 26348</strain>
    </source>
</reference>
<organism evidence="2 3">
    <name type="scientific">Planctomicrobium piriforme</name>
    <dbReference type="NCBI Taxonomy" id="1576369"/>
    <lineage>
        <taxon>Bacteria</taxon>
        <taxon>Pseudomonadati</taxon>
        <taxon>Planctomycetota</taxon>
        <taxon>Planctomycetia</taxon>
        <taxon>Planctomycetales</taxon>
        <taxon>Planctomycetaceae</taxon>
        <taxon>Planctomicrobium</taxon>
    </lineage>
</organism>